<dbReference type="InterPro" id="IPR010982">
    <property type="entry name" value="Lambda_DNA-bd_dom_sf"/>
</dbReference>
<dbReference type="OrthoDB" id="2528004at2"/>
<dbReference type="AlphaFoldDB" id="A0A4Q0VUS1"/>
<dbReference type="Pfam" id="PF00356">
    <property type="entry name" value="LacI"/>
    <property type="match status" value="1"/>
</dbReference>
<evidence type="ECO:0000259" key="4">
    <source>
        <dbReference type="PROSITE" id="PS50932"/>
    </source>
</evidence>
<dbReference type="InterPro" id="IPR046335">
    <property type="entry name" value="LacI/GalR-like_sensor"/>
</dbReference>
<proteinExistence type="predicted"/>
<dbReference type="Gene3D" id="3.40.50.2300">
    <property type="match status" value="2"/>
</dbReference>
<dbReference type="Gene3D" id="1.10.260.40">
    <property type="entry name" value="lambda repressor-like DNA-binding domains"/>
    <property type="match status" value="1"/>
</dbReference>
<dbReference type="SUPFAM" id="SSF53822">
    <property type="entry name" value="Periplasmic binding protein-like I"/>
    <property type="match status" value="1"/>
</dbReference>
<dbReference type="Proteomes" id="UP000290649">
    <property type="component" value="Unassembled WGS sequence"/>
</dbReference>
<reference evidence="5 6" key="1">
    <citation type="journal article" date="2019" name="Int. J. Syst. Evol. Microbiol.">
        <title>Anaerobacillus alkaliphilus sp. nov., a novel alkaliphilic and moderately halophilic bacterium.</title>
        <authorList>
            <person name="Borsodi A.K."/>
            <person name="Aszalos J.M."/>
            <person name="Bihari P."/>
            <person name="Nagy I."/>
            <person name="Schumann P."/>
            <person name="Sproer C."/>
            <person name="Kovacs A.L."/>
            <person name="Boka K."/>
            <person name="Dobosy P."/>
            <person name="Ovari M."/>
            <person name="Szili-Kovacs T."/>
            <person name="Toth E."/>
        </authorList>
    </citation>
    <scope>NUCLEOTIDE SEQUENCE [LARGE SCALE GENOMIC DNA]</scope>
    <source>
        <strain evidence="5 6">B16-10</strain>
    </source>
</reference>
<keyword evidence="2" id="KW-0238">DNA-binding</keyword>
<dbReference type="GO" id="GO:0000976">
    <property type="term" value="F:transcription cis-regulatory region binding"/>
    <property type="evidence" value="ECO:0007669"/>
    <property type="project" value="TreeGrafter"/>
</dbReference>
<dbReference type="RefSeq" id="WP_129077377.1">
    <property type="nucleotide sequence ID" value="NZ_QOUX01000023.1"/>
</dbReference>
<dbReference type="PROSITE" id="PS00356">
    <property type="entry name" value="HTH_LACI_1"/>
    <property type="match status" value="1"/>
</dbReference>
<sequence length="329" mass="36428">MSITIKDIAKHAGVSYSTVSKALRDSPLVKAPTKNKIISIAEELGYVPNIAARSLVQKKSFTIGVVWPTVERVANSSLVTKINELLEQNSYTTLLSINKVDRAISTFNRFQVDAIIVFSENEEDSNAVKKYQSKVPILYYGIKESLEHPTIDVNRREAIKLAVEYLIKLGHQKIAYIGEVNTSDTLQKEKYFGYLEGMEVNNLTIADNFLAPTKGLDVYAGYLGAKSILTSNKDITAVISGSFDLTRGVLRAAQELEINIPNQLSVVSYDNIPQSESLDVRFTKVGVPLDRIAEQITETLLEIIEGEEIDDSIILDPELNVGNSCKVLK</sequence>
<dbReference type="CDD" id="cd01392">
    <property type="entry name" value="HTH_LacI"/>
    <property type="match status" value="1"/>
</dbReference>
<gene>
    <name evidence="5" type="ORF">DS745_06040</name>
</gene>
<name>A0A4Q0VUS1_9BACI</name>
<dbReference type="PANTHER" id="PTHR30146:SF149">
    <property type="entry name" value="HTH-TYPE TRANSCRIPTIONAL REGULATOR EBGR"/>
    <property type="match status" value="1"/>
</dbReference>
<evidence type="ECO:0000256" key="3">
    <source>
        <dbReference type="ARBA" id="ARBA00023163"/>
    </source>
</evidence>
<dbReference type="InterPro" id="IPR028082">
    <property type="entry name" value="Peripla_BP_I"/>
</dbReference>
<accession>A0A4Q0VUS1</accession>
<dbReference type="PROSITE" id="PS50932">
    <property type="entry name" value="HTH_LACI_2"/>
    <property type="match status" value="1"/>
</dbReference>
<feature type="domain" description="HTH lacI-type" evidence="4">
    <location>
        <begin position="3"/>
        <end position="57"/>
    </location>
</feature>
<dbReference type="GO" id="GO:0003700">
    <property type="term" value="F:DNA-binding transcription factor activity"/>
    <property type="evidence" value="ECO:0007669"/>
    <property type="project" value="TreeGrafter"/>
</dbReference>
<evidence type="ECO:0000256" key="2">
    <source>
        <dbReference type="ARBA" id="ARBA00023125"/>
    </source>
</evidence>
<keyword evidence="3" id="KW-0804">Transcription</keyword>
<evidence type="ECO:0000313" key="6">
    <source>
        <dbReference type="Proteomes" id="UP000290649"/>
    </source>
</evidence>
<dbReference type="SUPFAM" id="SSF47413">
    <property type="entry name" value="lambda repressor-like DNA-binding domains"/>
    <property type="match status" value="1"/>
</dbReference>
<comment type="caution">
    <text evidence="5">The sequence shown here is derived from an EMBL/GenBank/DDBJ whole genome shotgun (WGS) entry which is preliminary data.</text>
</comment>
<dbReference type="InterPro" id="IPR000843">
    <property type="entry name" value="HTH_LacI"/>
</dbReference>
<evidence type="ECO:0000313" key="5">
    <source>
        <dbReference type="EMBL" id="RXJ02530.1"/>
    </source>
</evidence>
<dbReference type="PANTHER" id="PTHR30146">
    <property type="entry name" value="LACI-RELATED TRANSCRIPTIONAL REPRESSOR"/>
    <property type="match status" value="1"/>
</dbReference>
<protein>
    <submittedName>
        <fullName evidence="5">LacI family transcriptional regulator</fullName>
    </submittedName>
</protein>
<dbReference type="Pfam" id="PF13377">
    <property type="entry name" value="Peripla_BP_3"/>
    <property type="match status" value="1"/>
</dbReference>
<dbReference type="EMBL" id="QOUX01000023">
    <property type="protein sequence ID" value="RXJ02530.1"/>
    <property type="molecule type" value="Genomic_DNA"/>
</dbReference>
<evidence type="ECO:0000256" key="1">
    <source>
        <dbReference type="ARBA" id="ARBA00023015"/>
    </source>
</evidence>
<organism evidence="5 6">
    <name type="scientific">Anaerobacillus alkaliphilus</name>
    <dbReference type="NCBI Taxonomy" id="1548597"/>
    <lineage>
        <taxon>Bacteria</taxon>
        <taxon>Bacillati</taxon>
        <taxon>Bacillota</taxon>
        <taxon>Bacilli</taxon>
        <taxon>Bacillales</taxon>
        <taxon>Bacillaceae</taxon>
        <taxon>Anaerobacillus</taxon>
    </lineage>
</organism>
<keyword evidence="6" id="KW-1185">Reference proteome</keyword>
<keyword evidence="1" id="KW-0805">Transcription regulation</keyword>
<dbReference type="SMART" id="SM00354">
    <property type="entry name" value="HTH_LACI"/>
    <property type="match status" value="1"/>
</dbReference>